<evidence type="ECO:0000313" key="2">
    <source>
        <dbReference type="EMBL" id="GHO82476.1"/>
    </source>
</evidence>
<sequence length="135" mass="15634">MLLARLPGYAPVVKDLREQGEINACAKKEACLTLEELETILRNWVLETYQKREHTETQMAPEDRWRGSGVLPRLPENEEQLDLLLLHPRRRYKVHQEGIRFEGAWYQHALLGDSVGEAVTIRYDPQVNVSGQAER</sequence>
<feature type="domain" description="Transposase-like Mu C-terminal" evidence="1">
    <location>
        <begin position="84"/>
        <end position="126"/>
    </location>
</feature>
<evidence type="ECO:0000259" key="1">
    <source>
        <dbReference type="Pfam" id="PF09299"/>
    </source>
</evidence>
<dbReference type="EMBL" id="BNJJ01000002">
    <property type="protein sequence ID" value="GHO82476.1"/>
    <property type="molecule type" value="Genomic_DNA"/>
</dbReference>
<gene>
    <name evidence="2" type="ORF">KSZ_04820</name>
</gene>
<proteinExistence type="predicted"/>
<dbReference type="Proteomes" id="UP000635565">
    <property type="component" value="Unassembled WGS sequence"/>
</dbReference>
<accession>A0ABQ3V9U6</accession>
<name>A0ABQ3V9U6_9CHLR</name>
<protein>
    <recommendedName>
        <fullName evidence="1">Transposase-like Mu C-terminal domain-containing protein</fullName>
    </recommendedName>
</protein>
<evidence type="ECO:0000313" key="3">
    <source>
        <dbReference type="Proteomes" id="UP000635565"/>
    </source>
</evidence>
<organism evidence="2 3">
    <name type="scientific">Dictyobacter formicarum</name>
    <dbReference type="NCBI Taxonomy" id="2778368"/>
    <lineage>
        <taxon>Bacteria</taxon>
        <taxon>Bacillati</taxon>
        <taxon>Chloroflexota</taxon>
        <taxon>Ktedonobacteria</taxon>
        <taxon>Ktedonobacterales</taxon>
        <taxon>Dictyobacteraceae</taxon>
        <taxon>Dictyobacter</taxon>
    </lineage>
</organism>
<dbReference type="InterPro" id="IPR009004">
    <property type="entry name" value="Transposase_Mu_C"/>
</dbReference>
<keyword evidence="3" id="KW-1185">Reference proteome</keyword>
<reference evidence="2 3" key="1">
    <citation type="journal article" date="2021" name="Int. J. Syst. Evol. Microbiol.">
        <title>Reticulibacter mediterranei gen. nov., sp. nov., within the new family Reticulibacteraceae fam. nov., and Ktedonospora formicarum gen. nov., sp. nov., Ktedonobacter robiniae sp. nov., Dictyobacter formicarum sp. nov. and Dictyobacter arantiisoli sp. nov., belonging to the class Ktedonobacteria.</title>
        <authorList>
            <person name="Yabe S."/>
            <person name="Zheng Y."/>
            <person name="Wang C.M."/>
            <person name="Sakai Y."/>
            <person name="Abe K."/>
            <person name="Yokota A."/>
            <person name="Donadio S."/>
            <person name="Cavaletti L."/>
            <person name="Monciardini P."/>
        </authorList>
    </citation>
    <scope>NUCLEOTIDE SEQUENCE [LARGE SCALE GENOMIC DNA]</scope>
    <source>
        <strain evidence="2 3">SOSP1-9</strain>
    </source>
</reference>
<dbReference type="Pfam" id="PF09299">
    <property type="entry name" value="Mu-transpos_C"/>
    <property type="match status" value="1"/>
</dbReference>
<comment type="caution">
    <text evidence="2">The sequence shown here is derived from an EMBL/GenBank/DDBJ whole genome shotgun (WGS) entry which is preliminary data.</text>
</comment>
<dbReference type="SUPFAM" id="SSF50610">
    <property type="entry name" value="mu transposase, C-terminal domain"/>
    <property type="match status" value="1"/>
</dbReference>
<dbReference type="InterPro" id="IPR015378">
    <property type="entry name" value="Transposase-like_Mu_C"/>
</dbReference>